<dbReference type="CDD" id="cd18919">
    <property type="entry name" value="bHLH_AtBPE_like"/>
    <property type="match status" value="1"/>
</dbReference>
<dbReference type="EMBL" id="JACEGQ020000005">
    <property type="protein sequence ID" value="KAH8508344.1"/>
    <property type="molecule type" value="Genomic_DNA"/>
</dbReference>
<evidence type="ECO:0000256" key="1">
    <source>
        <dbReference type="ARBA" id="ARBA00004123"/>
    </source>
</evidence>
<comment type="caution">
    <text evidence="7">The sequence shown here is derived from an EMBL/GenBank/DDBJ whole genome shotgun (WGS) entry which is preliminary data.</text>
</comment>
<dbReference type="Proteomes" id="UP000807159">
    <property type="component" value="Chromosome 5"/>
</dbReference>
<evidence type="ECO:0000313" key="7">
    <source>
        <dbReference type="EMBL" id="KAH8508344.1"/>
    </source>
</evidence>
<evidence type="ECO:0000256" key="5">
    <source>
        <dbReference type="SAM" id="MobiDB-lite"/>
    </source>
</evidence>
<dbReference type="InterPro" id="IPR036638">
    <property type="entry name" value="HLH_DNA-bd_sf"/>
</dbReference>
<evidence type="ECO:0000313" key="8">
    <source>
        <dbReference type="Proteomes" id="UP000807159"/>
    </source>
</evidence>
<dbReference type="Pfam" id="PF00010">
    <property type="entry name" value="HLH"/>
    <property type="match status" value="1"/>
</dbReference>
<dbReference type="GO" id="GO:0003700">
    <property type="term" value="F:DNA-binding transcription factor activity"/>
    <property type="evidence" value="ECO:0007669"/>
    <property type="project" value="TreeGrafter"/>
</dbReference>
<organism evidence="7 8">
    <name type="scientific">Populus deltoides</name>
    <name type="common">Eastern poplar</name>
    <name type="synonym">Eastern cottonwood</name>
    <dbReference type="NCBI Taxonomy" id="3696"/>
    <lineage>
        <taxon>Eukaryota</taxon>
        <taxon>Viridiplantae</taxon>
        <taxon>Streptophyta</taxon>
        <taxon>Embryophyta</taxon>
        <taxon>Tracheophyta</taxon>
        <taxon>Spermatophyta</taxon>
        <taxon>Magnoliopsida</taxon>
        <taxon>eudicotyledons</taxon>
        <taxon>Gunneridae</taxon>
        <taxon>Pentapetalae</taxon>
        <taxon>rosids</taxon>
        <taxon>fabids</taxon>
        <taxon>Malpighiales</taxon>
        <taxon>Salicaceae</taxon>
        <taxon>Saliceae</taxon>
        <taxon>Populus</taxon>
    </lineage>
</organism>
<dbReference type="GO" id="GO:0046983">
    <property type="term" value="F:protein dimerization activity"/>
    <property type="evidence" value="ECO:0007669"/>
    <property type="project" value="InterPro"/>
</dbReference>
<comment type="subcellular location">
    <subcellularLocation>
        <location evidence="1">Nucleus</location>
    </subcellularLocation>
</comment>
<dbReference type="AlphaFoldDB" id="A0A8T2YSX5"/>
<dbReference type="PANTHER" id="PTHR12565:SF382">
    <property type="entry name" value="BHLH DOMAIN-CONTAINING PROTEIN"/>
    <property type="match status" value="1"/>
</dbReference>
<evidence type="ECO:0000256" key="2">
    <source>
        <dbReference type="ARBA" id="ARBA00023015"/>
    </source>
</evidence>
<evidence type="ECO:0000256" key="3">
    <source>
        <dbReference type="ARBA" id="ARBA00023163"/>
    </source>
</evidence>
<accession>A0A8T2YSX5</accession>
<dbReference type="InterPro" id="IPR011598">
    <property type="entry name" value="bHLH_dom"/>
</dbReference>
<name>A0A8T2YSX5_POPDE</name>
<reference evidence="7" key="1">
    <citation type="journal article" date="2021" name="J. Hered.">
        <title>Genome Assembly of Salicaceae Populus deltoides (Eastern Cottonwood) I-69 Based on Nanopore Sequencing and Hi-C Technologies.</title>
        <authorList>
            <person name="Bai S."/>
            <person name="Wu H."/>
            <person name="Zhang J."/>
            <person name="Pan Z."/>
            <person name="Zhao W."/>
            <person name="Li Z."/>
            <person name="Tong C."/>
        </authorList>
    </citation>
    <scope>NUCLEOTIDE SEQUENCE</scope>
    <source>
        <tissue evidence="7">Leaf</tissue>
    </source>
</reference>
<feature type="domain" description="BHLH" evidence="6">
    <location>
        <begin position="212"/>
        <end position="262"/>
    </location>
</feature>
<dbReference type="PANTHER" id="PTHR12565">
    <property type="entry name" value="STEROL REGULATORY ELEMENT-BINDING PROTEIN"/>
    <property type="match status" value="1"/>
</dbReference>
<dbReference type="SUPFAM" id="SSF47459">
    <property type="entry name" value="HLH, helix-loop-helix DNA-binding domain"/>
    <property type="match status" value="1"/>
</dbReference>
<dbReference type="GO" id="GO:0005634">
    <property type="term" value="C:nucleus"/>
    <property type="evidence" value="ECO:0007669"/>
    <property type="project" value="UniProtKB-SubCell"/>
</dbReference>
<evidence type="ECO:0000259" key="6">
    <source>
        <dbReference type="PROSITE" id="PS50888"/>
    </source>
</evidence>
<gene>
    <name evidence="7" type="ORF">H0E87_010462</name>
</gene>
<keyword evidence="2" id="KW-0805">Transcription regulation</keyword>
<sequence>MTVLERQQARFKWLLLQQQNNYVNQYNSLESCSMPTDQFHGFVDHESMNGDIIDWKKKPEMYLGNNDLPKYGGFSLNGTGLVANNRMDFGQSEVAGSVEIDRCLSRTSSCQIGVVEAAKIEEKVVAIKVAGEDLTLMENKQSNNGSGDNSNKRKAEFVAAEECDNKIKEVEVDSKVKEKSSPDISADSSKENQKTSALPKTDYIHVRARRGQATDSHSLAERARREKISKKMKSLQDLVPGCNKITGRAGMLDEIINYVQSLQRQVEFLSMKLAVLNPRPEFNIDNFSGKEFSAYVEGFPAATMPSTISNLTDIQLNLMQRQATSSEPKALTNPPQLVPVKTTSSSAFINDLCLDPLAVIASTLGDLNPLLLSWHCIMPLILTYNKSNAASSTFLGC</sequence>
<dbReference type="SMART" id="SM00353">
    <property type="entry name" value="HLH"/>
    <property type="match status" value="1"/>
</dbReference>
<dbReference type="FunFam" id="4.10.280.10:FF:000002">
    <property type="entry name" value="Basic helix-loop-helix transcription factor"/>
    <property type="match status" value="1"/>
</dbReference>
<feature type="region of interest" description="Disordered" evidence="5">
    <location>
        <begin position="174"/>
        <end position="202"/>
    </location>
</feature>
<dbReference type="PROSITE" id="PS50888">
    <property type="entry name" value="BHLH"/>
    <property type="match status" value="1"/>
</dbReference>
<evidence type="ECO:0000256" key="4">
    <source>
        <dbReference type="ARBA" id="ARBA00023242"/>
    </source>
</evidence>
<dbReference type="Gene3D" id="4.10.280.10">
    <property type="entry name" value="Helix-loop-helix DNA-binding domain"/>
    <property type="match status" value="1"/>
</dbReference>
<keyword evidence="3" id="KW-0804">Transcription</keyword>
<keyword evidence="8" id="KW-1185">Reference proteome</keyword>
<protein>
    <recommendedName>
        <fullName evidence="6">BHLH domain-containing protein</fullName>
    </recommendedName>
</protein>
<dbReference type="InterPro" id="IPR024097">
    <property type="entry name" value="bHLH_ZIP_TF"/>
</dbReference>
<keyword evidence="4" id="KW-0539">Nucleus</keyword>
<proteinExistence type="predicted"/>